<feature type="transmembrane region" description="Helical" evidence="6">
    <location>
        <begin position="379"/>
        <end position="400"/>
    </location>
</feature>
<evidence type="ECO:0000256" key="4">
    <source>
        <dbReference type="ARBA" id="ARBA00022989"/>
    </source>
</evidence>
<evidence type="ECO:0000256" key="3">
    <source>
        <dbReference type="ARBA" id="ARBA00022692"/>
    </source>
</evidence>
<protein>
    <submittedName>
        <fullName evidence="7">Oligosaccharide flippase family protein</fullName>
    </submittedName>
</protein>
<gene>
    <name evidence="7" type="ORF">WF834_08370</name>
</gene>
<dbReference type="AlphaFoldDB" id="A0AB35Y6F1"/>
<keyword evidence="3 6" id="KW-0812">Transmembrane</keyword>
<keyword evidence="5 6" id="KW-0472">Membrane</keyword>
<name>A0AB35Y6F1_9FIRM</name>
<keyword evidence="2" id="KW-1003">Cell membrane</keyword>
<evidence type="ECO:0000256" key="6">
    <source>
        <dbReference type="SAM" id="Phobius"/>
    </source>
</evidence>
<keyword evidence="4 6" id="KW-1133">Transmembrane helix</keyword>
<feature type="transmembrane region" description="Helical" evidence="6">
    <location>
        <begin position="346"/>
        <end position="367"/>
    </location>
</feature>
<evidence type="ECO:0000256" key="1">
    <source>
        <dbReference type="ARBA" id="ARBA00004651"/>
    </source>
</evidence>
<dbReference type="RefSeq" id="WP_339395553.1">
    <property type="nucleotide sequence ID" value="NZ_JBBFGL010000007.1"/>
</dbReference>
<evidence type="ECO:0000313" key="8">
    <source>
        <dbReference type="Proteomes" id="UP001373196"/>
    </source>
</evidence>
<sequence length="440" mass="48853">MLDISEKNVRKNMILSTVYRALSMVISYLYVPVVLAYLGEVKYGVWTTILNVLSWITYFDIGIGHGLRNKLAENLDREGNEIKCRKYVSSAYFAFGLIVLCAMCGFSVAAIFVNWNSIFGVSKDNVSDNLTCVMCISVIFMCINFLLSLCKSIYYALQKNSAVGLMGVLQQSLMLMGVLYLSVTSKASLLKVAIFYGLSDFIVEILFTLILTRKSEVFVPSLKFVSKEETKSTTNLGMLFFISQISALILFTTDNLIISHFIGPAEVTSYSLVNKLYTAGTAVFAMLVTPYWSRTSVAKSHNDYRLIKKGIHEMQCLLGLAIVGVLVLMVIFKPLARVWLQKELDYAPGLIPLMAVYAIIYMWNAVYSQVANGLSLMRVIVPVGIVQGIVNIPLSLFFLLKMNMGVVGVLLGTVLSFMVSAIAVPIAVNKEICIHMRDKS</sequence>
<dbReference type="Proteomes" id="UP001373196">
    <property type="component" value="Unassembled WGS sequence"/>
</dbReference>
<reference evidence="7" key="1">
    <citation type="submission" date="2024-03" db="EMBL/GenBank/DDBJ databases">
        <authorList>
            <person name="Plomp N."/>
            <person name="Harmsen H.J."/>
        </authorList>
    </citation>
    <scope>NUCLEOTIDE SEQUENCE</scope>
    <source>
        <strain evidence="7">HTF-128</strain>
    </source>
</reference>
<feature type="transmembrane region" description="Helical" evidence="6">
    <location>
        <begin position="87"/>
        <end position="115"/>
    </location>
</feature>
<feature type="transmembrane region" description="Helical" evidence="6">
    <location>
        <begin position="406"/>
        <end position="428"/>
    </location>
</feature>
<evidence type="ECO:0000256" key="5">
    <source>
        <dbReference type="ARBA" id="ARBA00023136"/>
    </source>
</evidence>
<dbReference type="EMBL" id="JBBFGL010000007">
    <property type="protein sequence ID" value="MEJ5196187.1"/>
    <property type="molecule type" value="Genomic_DNA"/>
</dbReference>
<feature type="transmembrane region" description="Helical" evidence="6">
    <location>
        <begin position="45"/>
        <end position="67"/>
    </location>
</feature>
<feature type="transmembrane region" description="Helical" evidence="6">
    <location>
        <begin position="233"/>
        <end position="252"/>
    </location>
</feature>
<dbReference type="InterPro" id="IPR002797">
    <property type="entry name" value="Polysacc_synth"/>
</dbReference>
<feature type="transmembrane region" description="Helical" evidence="6">
    <location>
        <begin position="314"/>
        <end position="334"/>
    </location>
</feature>
<proteinExistence type="predicted"/>
<evidence type="ECO:0000256" key="2">
    <source>
        <dbReference type="ARBA" id="ARBA00022475"/>
    </source>
</evidence>
<feature type="transmembrane region" description="Helical" evidence="6">
    <location>
        <begin position="193"/>
        <end position="212"/>
    </location>
</feature>
<evidence type="ECO:0000313" key="7">
    <source>
        <dbReference type="EMBL" id="MEJ5196187.1"/>
    </source>
</evidence>
<feature type="transmembrane region" description="Helical" evidence="6">
    <location>
        <begin position="21"/>
        <end position="39"/>
    </location>
</feature>
<accession>A0AB35Y6F1</accession>
<comment type="caution">
    <text evidence="7">The sequence shown here is derived from an EMBL/GenBank/DDBJ whole genome shotgun (WGS) entry which is preliminary data.</text>
</comment>
<dbReference type="GO" id="GO:0005886">
    <property type="term" value="C:plasma membrane"/>
    <property type="evidence" value="ECO:0007669"/>
    <property type="project" value="UniProtKB-SubCell"/>
</dbReference>
<dbReference type="PANTHER" id="PTHR30250:SF11">
    <property type="entry name" value="O-ANTIGEN TRANSPORTER-RELATED"/>
    <property type="match status" value="1"/>
</dbReference>
<dbReference type="Pfam" id="PF01943">
    <property type="entry name" value="Polysacc_synt"/>
    <property type="match status" value="1"/>
</dbReference>
<comment type="subcellular location">
    <subcellularLocation>
        <location evidence="1">Cell membrane</location>
        <topology evidence="1">Multi-pass membrane protein</topology>
    </subcellularLocation>
</comment>
<organism evidence="7 8">
    <name type="scientific">Faecalibacterium wellingii</name>
    <dbReference type="NCBI Taxonomy" id="2929491"/>
    <lineage>
        <taxon>Bacteria</taxon>
        <taxon>Bacillati</taxon>
        <taxon>Bacillota</taxon>
        <taxon>Clostridia</taxon>
        <taxon>Eubacteriales</taxon>
        <taxon>Oscillospiraceae</taxon>
        <taxon>Faecalibacterium</taxon>
    </lineage>
</organism>
<dbReference type="InterPro" id="IPR050833">
    <property type="entry name" value="Poly_Biosynth_Transport"/>
</dbReference>
<feature type="transmembrane region" description="Helical" evidence="6">
    <location>
        <begin position="272"/>
        <end position="293"/>
    </location>
</feature>
<feature type="transmembrane region" description="Helical" evidence="6">
    <location>
        <begin position="127"/>
        <end position="150"/>
    </location>
</feature>
<dbReference type="PANTHER" id="PTHR30250">
    <property type="entry name" value="PST FAMILY PREDICTED COLANIC ACID TRANSPORTER"/>
    <property type="match status" value="1"/>
</dbReference>
<feature type="transmembrane region" description="Helical" evidence="6">
    <location>
        <begin position="162"/>
        <end position="181"/>
    </location>
</feature>